<dbReference type="Gene3D" id="3.10.450.620">
    <property type="entry name" value="JHP933, nucleotidyltransferase-like core domain"/>
    <property type="match status" value="1"/>
</dbReference>
<accession>T0GXG2</accession>
<reference evidence="1 2" key="1">
    <citation type="journal article" date="2013" name="Genome Announc.">
        <title>Draft Genome Sequence of Sphingobium quisquiliarum Strain P25T, a Novel Hexachlorocyclohexane (HCH)-Degrading Bacterium Isolated from an HCH Dumpsite.</title>
        <authorList>
            <person name="Kumar Singh A."/>
            <person name="Sangwan N."/>
            <person name="Sharma A."/>
            <person name="Gupta V."/>
            <person name="Khurana J.P."/>
            <person name="Lal R."/>
        </authorList>
    </citation>
    <scope>NUCLEOTIDE SEQUENCE [LARGE SCALE GENOMIC DNA]</scope>
    <source>
        <strain evidence="1 2">P25</strain>
    </source>
</reference>
<evidence type="ECO:0000313" key="2">
    <source>
        <dbReference type="Proteomes" id="UP000015525"/>
    </source>
</evidence>
<dbReference type="Proteomes" id="UP000015525">
    <property type="component" value="Unassembled WGS sequence"/>
</dbReference>
<proteinExistence type="predicted"/>
<evidence type="ECO:0008006" key="3">
    <source>
        <dbReference type="Google" id="ProtNLM"/>
    </source>
</evidence>
<name>T0GXG2_9SPHN</name>
<keyword evidence="2" id="KW-1185">Reference proteome</keyword>
<dbReference type="EMBL" id="ATHO01000110">
    <property type="protein sequence ID" value="EQB05337.1"/>
    <property type="molecule type" value="Genomic_DNA"/>
</dbReference>
<protein>
    <recommendedName>
        <fullName evidence="3">Nucleotidyltransferase</fullName>
    </recommendedName>
</protein>
<comment type="caution">
    <text evidence="1">The sequence shown here is derived from an EMBL/GenBank/DDBJ whole genome shotgun (WGS) entry which is preliminary data.</text>
</comment>
<evidence type="ECO:0000313" key="1">
    <source>
        <dbReference type="EMBL" id="EQB05337.1"/>
    </source>
</evidence>
<dbReference type="InterPro" id="IPR014942">
    <property type="entry name" value="AbiEii"/>
</dbReference>
<organism evidence="1 2">
    <name type="scientific">Sphingobium quisquiliarum P25</name>
    <dbReference type="NCBI Taxonomy" id="1329909"/>
    <lineage>
        <taxon>Bacteria</taxon>
        <taxon>Pseudomonadati</taxon>
        <taxon>Pseudomonadota</taxon>
        <taxon>Alphaproteobacteria</taxon>
        <taxon>Sphingomonadales</taxon>
        <taxon>Sphingomonadaceae</taxon>
        <taxon>Sphingobium</taxon>
    </lineage>
</organism>
<dbReference type="Pfam" id="PF08843">
    <property type="entry name" value="AbiEii"/>
    <property type="match status" value="1"/>
</dbReference>
<dbReference type="AlphaFoldDB" id="T0GXG2"/>
<sequence length="317" mass="35839">MKAHEVLLHDHQDFDDLLAVVSREHAIDPGLVEKDYWIMHVLWGLQQSGFRFELKGGTSLSKGHGLIHRFSEDIDILIHPDLDDLPTGKNQNKPAHIEARRTFYDGLSAKITIPGITEIERDEAFDDQRMRSAGIRLHYTPRNPLPGGVKDGILLEAGFDQVAPNRPCLISSWAYDKAAASDLPGLTDNRAFDVPCYEPGYTLVEKLQTISTKFRRHLEDGSMPQNFLRHYYDVYCLLGDPGVQAFLGTEAYVAHKDERFPAADNKAIAENAAFELSDQATRDRFARAYAATSALYYRGQPSLDDILRRIHEYADRL</sequence>
<dbReference type="PATRIC" id="fig|1329909.3.peg.2527"/>
<gene>
    <name evidence="1" type="ORF">L288_13065</name>
</gene>